<evidence type="ECO:0000313" key="2">
    <source>
        <dbReference type="WBParaSite" id="Pan_g17070.t1"/>
    </source>
</evidence>
<proteinExistence type="predicted"/>
<dbReference type="AlphaFoldDB" id="A0A7E4V6H9"/>
<name>A0A7E4V6H9_PANRE</name>
<reference evidence="2" key="2">
    <citation type="submission" date="2020-10" db="UniProtKB">
        <authorList>
            <consortium name="WormBaseParasite"/>
        </authorList>
    </citation>
    <scope>IDENTIFICATION</scope>
</reference>
<organism evidence="1 2">
    <name type="scientific">Panagrellus redivivus</name>
    <name type="common">Microworm</name>
    <dbReference type="NCBI Taxonomy" id="6233"/>
    <lineage>
        <taxon>Eukaryota</taxon>
        <taxon>Metazoa</taxon>
        <taxon>Ecdysozoa</taxon>
        <taxon>Nematoda</taxon>
        <taxon>Chromadorea</taxon>
        <taxon>Rhabditida</taxon>
        <taxon>Tylenchina</taxon>
        <taxon>Panagrolaimomorpha</taxon>
        <taxon>Panagrolaimoidea</taxon>
        <taxon>Panagrolaimidae</taxon>
        <taxon>Panagrellus</taxon>
    </lineage>
</organism>
<dbReference type="Proteomes" id="UP000492821">
    <property type="component" value="Unassembled WGS sequence"/>
</dbReference>
<reference evidence="1" key="1">
    <citation type="journal article" date="2013" name="Genetics">
        <title>The draft genome and transcriptome of Panagrellus redivivus are shaped by the harsh demands of a free-living lifestyle.</title>
        <authorList>
            <person name="Srinivasan J."/>
            <person name="Dillman A.R."/>
            <person name="Macchietto M.G."/>
            <person name="Heikkinen L."/>
            <person name="Lakso M."/>
            <person name="Fracchia K.M."/>
            <person name="Antoshechkin I."/>
            <person name="Mortazavi A."/>
            <person name="Wong G."/>
            <person name="Sternberg P.W."/>
        </authorList>
    </citation>
    <scope>NUCLEOTIDE SEQUENCE [LARGE SCALE GENOMIC DNA]</scope>
    <source>
        <strain evidence="1">MT8872</strain>
    </source>
</reference>
<accession>A0A7E4V6H9</accession>
<sequence length="68" mass="7858">MDLRRGRTQIWSYDDRKVLCSQRMAHSQNDVQYLLLMDTNIDEAPVSGSLFGQSIHFSPKPTFLTNLN</sequence>
<protein>
    <submittedName>
        <fullName evidence="2">Ricin B-type lectin domain-containing protein</fullName>
    </submittedName>
</protein>
<keyword evidence="1" id="KW-1185">Reference proteome</keyword>
<evidence type="ECO:0000313" key="1">
    <source>
        <dbReference type="Proteomes" id="UP000492821"/>
    </source>
</evidence>
<dbReference type="WBParaSite" id="Pan_g17070.t1">
    <property type="protein sequence ID" value="Pan_g17070.t1"/>
    <property type="gene ID" value="Pan_g17070"/>
</dbReference>